<evidence type="ECO:0000313" key="4">
    <source>
        <dbReference type="EMBL" id="OPB39303.1"/>
    </source>
</evidence>
<accession>A0A1T3CDU6</accession>
<protein>
    <submittedName>
        <fullName evidence="4">Aldehyde reductase</fullName>
    </submittedName>
</protein>
<dbReference type="InterPro" id="IPR001509">
    <property type="entry name" value="Epimerase_deHydtase"/>
</dbReference>
<dbReference type="InterPro" id="IPR050425">
    <property type="entry name" value="NAD(P)_dehydrat-like"/>
</dbReference>
<dbReference type="PANTHER" id="PTHR10366">
    <property type="entry name" value="NAD DEPENDENT EPIMERASE/DEHYDRATASE"/>
    <property type="match status" value="1"/>
</dbReference>
<dbReference type="Gene3D" id="3.40.50.720">
    <property type="entry name" value="NAD(P)-binding Rossmann-like Domain"/>
    <property type="match status" value="1"/>
</dbReference>
<dbReference type="SUPFAM" id="SSF51735">
    <property type="entry name" value="NAD(P)-binding Rossmann-fold domains"/>
    <property type="match status" value="1"/>
</dbReference>
<gene>
    <name evidence="4" type="ORF">A0O28_0050090</name>
</gene>
<dbReference type="FunFam" id="3.40.50.720:FF:000426">
    <property type="entry name" value="Aldehyde reductase 2"/>
    <property type="match status" value="1"/>
</dbReference>
<name>A0A1T3CDU6_9HYPO</name>
<dbReference type="InterPro" id="IPR036291">
    <property type="entry name" value="NAD(P)-bd_dom_sf"/>
</dbReference>
<dbReference type="Pfam" id="PF01370">
    <property type="entry name" value="Epimerase"/>
    <property type="match status" value="1"/>
</dbReference>
<dbReference type="Proteomes" id="UP000191004">
    <property type="component" value="Unassembled WGS sequence"/>
</dbReference>
<evidence type="ECO:0000256" key="2">
    <source>
        <dbReference type="ARBA" id="ARBA00023445"/>
    </source>
</evidence>
<dbReference type="PANTHER" id="PTHR10366:SF562">
    <property type="entry name" value="ALDEHYDE REDUCTASE II (AFU_ORTHOLOGUE AFUA_1G11360)"/>
    <property type="match status" value="1"/>
</dbReference>
<feature type="domain" description="NAD-dependent epimerase/dehydratase" evidence="3">
    <location>
        <begin position="14"/>
        <end position="263"/>
    </location>
</feature>
<evidence type="ECO:0000313" key="5">
    <source>
        <dbReference type="Proteomes" id="UP000191004"/>
    </source>
</evidence>
<keyword evidence="5" id="KW-1185">Reference proteome</keyword>
<dbReference type="AlphaFoldDB" id="A0A1T3CDU6"/>
<sequence>MRPSEYAIPPGGLVLVTGANGYIASHVVDVLLELGYNVRGTVRQSKPWLDRFFEDRYGKGRYESIVVSAMEEEDAFASAAKGTDGIIHVATDVSLASDPHRIIPAVRNGTINALKAASSQESVKRFVLTSSSTAAIVPQANKKGVIIDENTWNDDIVALAWSGKAPDSAKGYVTYAASKTEGERAAWNWVEENKPGFVLNTVLPNCNFGRILIPEHMHGSTMGFVRNFFKRDYSALELLPPQYFVDVRDTARLHVAALLDPNVKAERIFAFATEYNWTDVLTILRKLRPDQEFPDDPENEGRDYTEVVPIARAQRLLQDFFGQTGWTSLEDSLAAGIEDI</sequence>
<keyword evidence="1" id="KW-0560">Oxidoreductase</keyword>
<dbReference type="GO" id="GO:0016616">
    <property type="term" value="F:oxidoreductase activity, acting on the CH-OH group of donors, NAD or NADP as acceptor"/>
    <property type="evidence" value="ECO:0007669"/>
    <property type="project" value="TreeGrafter"/>
</dbReference>
<organism evidence="4 5">
    <name type="scientific">Trichoderma guizhouense</name>
    <dbReference type="NCBI Taxonomy" id="1491466"/>
    <lineage>
        <taxon>Eukaryota</taxon>
        <taxon>Fungi</taxon>
        <taxon>Dikarya</taxon>
        <taxon>Ascomycota</taxon>
        <taxon>Pezizomycotina</taxon>
        <taxon>Sordariomycetes</taxon>
        <taxon>Hypocreomycetidae</taxon>
        <taxon>Hypocreales</taxon>
        <taxon>Hypocreaceae</taxon>
        <taxon>Trichoderma</taxon>
    </lineage>
</organism>
<reference evidence="4 5" key="1">
    <citation type="submission" date="2016-04" db="EMBL/GenBank/DDBJ databases">
        <title>Multiple horizontal gene transfer events from other fungi enriched the ability of the initially mycotrophic fungus Trichoderma (Ascomycota) to feed on dead plant biomass.</title>
        <authorList>
            <person name="Atanasova L."/>
            <person name="Chenthamara K."/>
            <person name="Zhang J."/>
            <person name="Grujic M."/>
            <person name="Henrissat B."/>
            <person name="Kuo A."/>
            <person name="Aertz A."/>
            <person name="Salamov A."/>
            <person name="Lipzen A."/>
            <person name="Labutti K."/>
            <person name="Barry K."/>
            <person name="Miao Y."/>
            <person name="Rahimi M.J."/>
            <person name="Shen Q."/>
            <person name="Grigoriev I.V."/>
            <person name="Kubicek C.P."/>
            <person name="Druzhinina I.S."/>
        </authorList>
    </citation>
    <scope>NUCLEOTIDE SEQUENCE [LARGE SCALE GENOMIC DNA]</scope>
    <source>
        <strain evidence="4 5">NJAU 4742</strain>
    </source>
</reference>
<comment type="caution">
    <text evidence="4">The sequence shown here is derived from an EMBL/GenBank/DDBJ whole genome shotgun (WGS) entry which is preliminary data.</text>
</comment>
<evidence type="ECO:0000259" key="3">
    <source>
        <dbReference type="Pfam" id="PF01370"/>
    </source>
</evidence>
<evidence type="ECO:0000256" key="1">
    <source>
        <dbReference type="ARBA" id="ARBA00023002"/>
    </source>
</evidence>
<proteinExistence type="inferred from homology"/>
<dbReference type="EMBL" id="LVVK01000019">
    <property type="protein sequence ID" value="OPB39303.1"/>
    <property type="molecule type" value="Genomic_DNA"/>
</dbReference>
<dbReference type="OrthoDB" id="2735536at2759"/>
<comment type="similarity">
    <text evidence="2">Belongs to the NAD(P)-dependent epimerase/dehydratase family. Dihydroflavonol-4-reductase subfamily.</text>
</comment>